<sequence>MSVWGKLFGSVAGFAVGGPFGALMGGALGHAADSGSLLNPKSGGFSERFATKGRPDPNSAAFFAAAKVAAALGKNDQLYAIGLVALCAKLAKIDAPVNRAEINAFKTCFQFPPDNVREVGMLFDRARDRTDDFEMYAREMGKAYTQDKTPLEHLLTALFRIARADAGKTQILHPKEIDFLKRVHAAFGLSAGAWERAESGQTRAQPNSNGFDAYRILGLSRSASDQDVRQQWRKLIREHHPDVLAQKPMTDAQRKKAQDRVAQINAAWDQIKRDRQL</sequence>
<dbReference type="Proteomes" id="UP000677812">
    <property type="component" value="Unassembled WGS sequence"/>
</dbReference>
<dbReference type="RefSeq" id="WP_211680422.1">
    <property type="nucleotide sequence ID" value="NZ_JAGRQH010000001.1"/>
</dbReference>
<dbReference type="InterPro" id="IPR007791">
    <property type="entry name" value="DjlA_N"/>
</dbReference>
<dbReference type="CDD" id="cd06257">
    <property type="entry name" value="DnaJ"/>
    <property type="match status" value="1"/>
</dbReference>
<gene>
    <name evidence="2" type="ORF">KB213_02200</name>
</gene>
<dbReference type="InterPro" id="IPR050817">
    <property type="entry name" value="DjlA_DnaK_co-chaperone"/>
</dbReference>
<dbReference type="CDD" id="cd07316">
    <property type="entry name" value="terB_like_DjlA"/>
    <property type="match status" value="1"/>
</dbReference>
<dbReference type="PANTHER" id="PTHR24074">
    <property type="entry name" value="CO-CHAPERONE PROTEIN DJLA"/>
    <property type="match status" value="1"/>
</dbReference>
<dbReference type="Pfam" id="PF00226">
    <property type="entry name" value="DnaJ"/>
    <property type="match status" value="1"/>
</dbReference>
<dbReference type="EMBL" id="JAGRQH010000001">
    <property type="protein sequence ID" value="MBR0558875.1"/>
    <property type="molecule type" value="Genomic_DNA"/>
</dbReference>
<dbReference type="PROSITE" id="PS50076">
    <property type="entry name" value="DNAJ_2"/>
    <property type="match status" value="1"/>
</dbReference>
<name>A0ABS5E4P2_9PROT</name>
<feature type="domain" description="J" evidence="1">
    <location>
        <begin position="212"/>
        <end position="276"/>
    </location>
</feature>
<dbReference type="Pfam" id="PF05099">
    <property type="entry name" value="TerB"/>
    <property type="match status" value="1"/>
</dbReference>
<dbReference type="InterPro" id="IPR001623">
    <property type="entry name" value="DnaJ_domain"/>
</dbReference>
<keyword evidence="3" id="KW-1185">Reference proteome</keyword>
<dbReference type="Gene3D" id="1.10.287.110">
    <property type="entry name" value="DnaJ domain"/>
    <property type="match status" value="1"/>
</dbReference>
<proteinExistence type="predicted"/>
<dbReference type="SUPFAM" id="SSF46565">
    <property type="entry name" value="Chaperone J-domain"/>
    <property type="match status" value="1"/>
</dbReference>
<dbReference type="PRINTS" id="PR00625">
    <property type="entry name" value="JDOMAIN"/>
</dbReference>
<dbReference type="InterPro" id="IPR036869">
    <property type="entry name" value="J_dom_sf"/>
</dbReference>
<evidence type="ECO:0000259" key="1">
    <source>
        <dbReference type="PROSITE" id="PS50076"/>
    </source>
</evidence>
<dbReference type="SMART" id="SM00271">
    <property type="entry name" value="DnaJ"/>
    <property type="match status" value="1"/>
</dbReference>
<comment type="caution">
    <text evidence="2">The sequence shown here is derived from an EMBL/GenBank/DDBJ whole genome shotgun (WGS) entry which is preliminary data.</text>
</comment>
<protein>
    <submittedName>
        <fullName evidence="2">TerB family tellurite resistance protein</fullName>
    </submittedName>
</protein>
<accession>A0ABS5E4P2</accession>
<organism evidence="2 3">
    <name type="scientific">Neokomagataea anthophila</name>
    <dbReference type="NCBI Taxonomy" id="2826925"/>
    <lineage>
        <taxon>Bacteria</taxon>
        <taxon>Pseudomonadati</taxon>
        <taxon>Pseudomonadota</taxon>
        <taxon>Alphaproteobacteria</taxon>
        <taxon>Acetobacterales</taxon>
        <taxon>Acetobacteraceae</taxon>
        <taxon>Neokomagataea</taxon>
    </lineage>
</organism>
<dbReference type="Gene3D" id="1.10.3680.10">
    <property type="entry name" value="TerB-like"/>
    <property type="match status" value="1"/>
</dbReference>
<dbReference type="InterPro" id="IPR029024">
    <property type="entry name" value="TerB-like"/>
</dbReference>
<dbReference type="SUPFAM" id="SSF158682">
    <property type="entry name" value="TerB-like"/>
    <property type="match status" value="1"/>
</dbReference>
<evidence type="ECO:0000313" key="3">
    <source>
        <dbReference type="Proteomes" id="UP000677812"/>
    </source>
</evidence>
<evidence type="ECO:0000313" key="2">
    <source>
        <dbReference type="EMBL" id="MBR0558875.1"/>
    </source>
</evidence>
<reference evidence="2 3" key="1">
    <citation type="submission" date="2021-04" db="EMBL/GenBank/DDBJ databases">
        <title>The complete genome sequence of Neokomagataea sp. TBRC 2177.</title>
        <authorList>
            <person name="Charoenyingcharoen P."/>
            <person name="Yukphan P."/>
        </authorList>
    </citation>
    <scope>NUCLEOTIDE SEQUENCE [LARGE SCALE GENOMIC DNA]</scope>
    <source>
        <strain evidence="2 3">TBRC 2177</strain>
    </source>
</reference>